<dbReference type="Proteomes" id="UP000295344">
    <property type="component" value="Unassembled WGS sequence"/>
</dbReference>
<evidence type="ECO:0000259" key="2">
    <source>
        <dbReference type="Pfam" id="PF25362"/>
    </source>
</evidence>
<keyword evidence="1" id="KW-0812">Transmembrane</keyword>
<dbReference type="EMBL" id="SOAM01000002">
    <property type="protein sequence ID" value="TDS77449.1"/>
    <property type="molecule type" value="Genomic_DNA"/>
</dbReference>
<dbReference type="InterPro" id="IPR057446">
    <property type="entry name" value="PH_bac"/>
</dbReference>
<accession>A0A4R7FM40</accession>
<dbReference type="RefSeq" id="WP_133766522.1">
    <property type="nucleotide sequence ID" value="NZ_BAAARP010000002.1"/>
</dbReference>
<evidence type="ECO:0000256" key="1">
    <source>
        <dbReference type="SAM" id="Phobius"/>
    </source>
</evidence>
<reference evidence="3 4" key="1">
    <citation type="submission" date="2019-03" db="EMBL/GenBank/DDBJ databases">
        <title>Genomic Encyclopedia of Archaeal and Bacterial Type Strains, Phase II (KMG-II): from individual species to whole genera.</title>
        <authorList>
            <person name="Goeker M."/>
        </authorList>
    </citation>
    <scope>NUCLEOTIDE SEQUENCE [LARGE SCALE GENOMIC DNA]</scope>
    <source>
        <strain evidence="3 4">DSM 24782</strain>
    </source>
</reference>
<dbReference type="AlphaFoldDB" id="A0A4R7FM40"/>
<organism evidence="3 4">
    <name type="scientific">Amnibacterium kyonggiense</name>
    <dbReference type="NCBI Taxonomy" id="595671"/>
    <lineage>
        <taxon>Bacteria</taxon>
        <taxon>Bacillati</taxon>
        <taxon>Actinomycetota</taxon>
        <taxon>Actinomycetes</taxon>
        <taxon>Micrococcales</taxon>
        <taxon>Microbacteriaceae</taxon>
        <taxon>Amnibacterium</taxon>
    </lineage>
</organism>
<protein>
    <recommendedName>
        <fullName evidence="2">PH domain-containing protein</fullName>
    </recommendedName>
</protein>
<keyword evidence="4" id="KW-1185">Reference proteome</keyword>
<keyword evidence="1" id="KW-0472">Membrane</keyword>
<gene>
    <name evidence="3" type="ORF">CLV52_2395</name>
</gene>
<name>A0A4R7FM40_9MICO</name>
<evidence type="ECO:0000313" key="3">
    <source>
        <dbReference type="EMBL" id="TDS77449.1"/>
    </source>
</evidence>
<dbReference type="Pfam" id="PF25362">
    <property type="entry name" value="bPH_11"/>
    <property type="match status" value="1"/>
</dbReference>
<feature type="domain" description="PH" evidence="2">
    <location>
        <begin position="36"/>
        <end position="147"/>
    </location>
</feature>
<proteinExistence type="predicted"/>
<sequence length="168" mass="17473">MNPVSVAIVLAILVLALLGMAWGWRRRGRAQRDLVLPAVPADLRTTGPVAEGLLVATTFAGRPLERVVAGGLGFRARATLTVTDRGVLVERAGGDPFLVPATGRAGTASWALDKGVERDGLTVLGWSLTGPDGAPVPVESAFRLPPESQAALLAAVRPADQEAPRADQ</sequence>
<dbReference type="OrthoDB" id="3826692at2"/>
<evidence type="ECO:0000313" key="4">
    <source>
        <dbReference type="Proteomes" id="UP000295344"/>
    </source>
</evidence>
<comment type="caution">
    <text evidence="3">The sequence shown here is derived from an EMBL/GenBank/DDBJ whole genome shotgun (WGS) entry which is preliminary data.</text>
</comment>
<keyword evidence="1" id="KW-1133">Transmembrane helix</keyword>
<feature type="transmembrane region" description="Helical" evidence="1">
    <location>
        <begin position="6"/>
        <end position="24"/>
    </location>
</feature>